<dbReference type="AlphaFoldDB" id="A0A6B3NGY4"/>
<keyword evidence="1" id="KW-0802">TPR repeat</keyword>
<dbReference type="Pfam" id="PF13424">
    <property type="entry name" value="TPR_12"/>
    <property type="match status" value="2"/>
</dbReference>
<dbReference type="InterPro" id="IPR019734">
    <property type="entry name" value="TPR_rpt"/>
</dbReference>
<dbReference type="InterPro" id="IPR011990">
    <property type="entry name" value="TPR-like_helical_dom_sf"/>
</dbReference>
<evidence type="ECO:0000256" key="2">
    <source>
        <dbReference type="SAM" id="Coils"/>
    </source>
</evidence>
<organism evidence="3">
    <name type="scientific">Symploca sp. SIO1C4</name>
    <dbReference type="NCBI Taxonomy" id="2607765"/>
    <lineage>
        <taxon>Bacteria</taxon>
        <taxon>Bacillati</taxon>
        <taxon>Cyanobacteriota</taxon>
        <taxon>Cyanophyceae</taxon>
        <taxon>Coleofasciculales</taxon>
        <taxon>Coleofasciculaceae</taxon>
        <taxon>Symploca</taxon>
    </lineage>
</organism>
<feature type="repeat" description="TPR" evidence="1">
    <location>
        <begin position="129"/>
        <end position="162"/>
    </location>
</feature>
<feature type="repeat" description="TPR" evidence="1">
    <location>
        <begin position="49"/>
        <end position="82"/>
    </location>
</feature>
<accession>A0A6B3NGY4</accession>
<dbReference type="PANTHER" id="PTHR10098">
    <property type="entry name" value="RAPSYN-RELATED"/>
    <property type="match status" value="1"/>
</dbReference>
<gene>
    <name evidence="3" type="ORF">F6J89_25705</name>
</gene>
<name>A0A6B3NGY4_9CYAN</name>
<proteinExistence type="predicted"/>
<dbReference type="PANTHER" id="PTHR10098:SF108">
    <property type="entry name" value="TETRATRICOPEPTIDE REPEAT PROTEIN 28"/>
    <property type="match status" value="1"/>
</dbReference>
<evidence type="ECO:0000313" key="3">
    <source>
        <dbReference type="EMBL" id="NER30923.1"/>
    </source>
</evidence>
<reference evidence="3" key="1">
    <citation type="submission" date="2019-11" db="EMBL/GenBank/DDBJ databases">
        <title>Genomic insights into an expanded diversity of filamentous marine cyanobacteria reveals the extraordinary biosynthetic potential of Moorea and Okeania.</title>
        <authorList>
            <person name="Ferreira Leao T."/>
            <person name="Wang M."/>
            <person name="Moss N."/>
            <person name="Da Silva R."/>
            <person name="Sanders J."/>
            <person name="Nurk S."/>
            <person name="Gurevich A."/>
            <person name="Humphrey G."/>
            <person name="Reher R."/>
            <person name="Zhu Q."/>
            <person name="Belda-Ferre P."/>
            <person name="Glukhov E."/>
            <person name="Rex R."/>
            <person name="Dorrestein P.C."/>
            <person name="Knight R."/>
            <person name="Pevzner P."/>
            <person name="Gerwick W.H."/>
            <person name="Gerwick L."/>
        </authorList>
    </citation>
    <scope>NUCLEOTIDE SEQUENCE</scope>
    <source>
        <strain evidence="3">SIO1C4</strain>
    </source>
</reference>
<feature type="repeat" description="TPR" evidence="1">
    <location>
        <begin position="89"/>
        <end position="122"/>
    </location>
</feature>
<dbReference type="SUPFAM" id="SSF48452">
    <property type="entry name" value="TPR-like"/>
    <property type="match status" value="1"/>
</dbReference>
<dbReference type="PROSITE" id="PS50005">
    <property type="entry name" value="TPR"/>
    <property type="match status" value="4"/>
</dbReference>
<protein>
    <submittedName>
        <fullName evidence="3">Tetratricopeptide repeat protein</fullName>
    </submittedName>
</protein>
<sequence>MVKSCCCASSAYYQLGYIYQDWGKYQPALDYYQQSLQLNEQLGKETNVADLWYNLANCYRQWGKYEQALEAQQQDLTIRQRLDDQPNISDAYYQLGRIYQAWDNYTEAIAHYEQSRKIYETLDLQQEVANQLSCLAACYRDSKDYTKAIEYYQSSLELHQALDNNKSAARRLRQLSNTQRLQTKNYSSQEAKALLQKAEQNLQQVIQLDTAGDYRQNLAYDQISLALLSAEHLRWLPEDDTSLPNHIALFKQYYTKGFAYFKELGQAVDKAEEALKIARAYLEISPLENLEQAETLAHQSLQTFQEFNCRKLEASAYKLLGEIYLARAHRQESGAIATACQFLNTSLQHYRELDLTEKAAEVEQLI</sequence>
<dbReference type="Gene3D" id="1.25.40.10">
    <property type="entry name" value="Tetratricopeptide repeat domain"/>
    <property type="match status" value="3"/>
</dbReference>
<comment type="caution">
    <text evidence="3">The sequence shown here is derived from an EMBL/GenBank/DDBJ whole genome shotgun (WGS) entry which is preliminary data.</text>
</comment>
<feature type="repeat" description="TPR" evidence="1">
    <location>
        <begin position="9"/>
        <end position="42"/>
    </location>
</feature>
<dbReference type="PROSITE" id="PS50293">
    <property type="entry name" value="TPR_REGION"/>
    <property type="match status" value="1"/>
</dbReference>
<dbReference type="Pfam" id="PF00515">
    <property type="entry name" value="TPR_1"/>
    <property type="match status" value="1"/>
</dbReference>
<evidence type="ECO:0000256" key="1">
    <source>
        <dbReference type="PROSITE-ProRule" id="PRU00339"/>
    </source>
</evidence>
<keyword evidence="2" id="KW-0175">Coiled coil</keyword>
<feature type="coiled-coil region" evidence="2">
    <location>
        <begin position="158"/>
        <end position="208"/>
    </location>
</feature>
<dbReference type="SMART" id="SM00028">
    <property type="entry name" value="TPR"/>
    <property type="match status" value="5"/>
</dbReference>
<dbReference type="EMBL" id="JAAHFQ010000676">
    <property type="protein sequence ID" value="NER30923.1"/>
    <property type="molecule type" value="Genomic_DNA"/>
</dbReference>